<dbReference type="Pfam" id="PF13826">
    <property type="entry name" value="Monooxy_af470-like"/>
    <property type="match status" value="1"/>
</dbReference>
<dbReference type="EMBL" id="JAVDRD010000006">
    <property type="protein sequence ID" value="MDR6511777.1"/>
    <property type="molecule type" value="Genomic_DNA"/>
</dbReference>
<gene>
    <name evidence="1" type="ORF">J2792_002653</name>
</gene>
<protein>
    <recommendedName>
        <fullName evidence="3">DUF4188 domain-containing protein</fullName>
    </recommendedName>
</protein>
<dbReference type="InterPro" id="IPR025444">
    <property type="entry name" value="Monooxy_af470"/>
</dbReference>
<evidence type="ECO:0000313" key="1">
    <source>
        <dbReference type="EMBL" id="MDR6511777.1"/>
    </source>
</evidence>
<evidence type="ECO:0000313" key="2">
    <source>
        <dbReference type="Proteomes" id="UP001184150"/>
    </source>
</evidence>
<keyword evidence="2" id="KW-1185">Reference proteome</keyword>
<dbReference type="RefSeq" id="WP_309805565.1">
    <property type="nucleotide sequence ID" value="NZ_JAVDRD010000006.1"/>
</dbReference>
<reference evidence="1 2" key="1">
    <citation type="submission" date="2023-07" db="EMBL/GenBank/DDBJ databases">
        <title>Sorghum-associated microbial communities from plants grown in Nebraska, USA.</title>
        <authorList>
            <person name="Schachtman D."/>
        </authorList>
    </citation>
    <scope>NUCLEOTIDE SEQUENCE [LARGE SCALE GENOMIC DNA]</scope>
    <source>
        <strain evidence="1 2">DS1027</strain>
    </source>
</reference>
<dbReference type="Proteomes" id="UP001184150">
    <property type="component" value="Unassembled WGS sequence"/>
</dbReference>
<evidence type="ECO:0008006" key="3">
    <source>
        <dbReference type="Google" id="ProtNLM"/>
    </source>
</evidence>
<comment type="caution">
    <text evidence="1">The sequence shown here is derived from an EMBL/GenBank/DDBJ whole genome shotgun (WGS) entry which is preliminary data.</text>
</comment>
<name>A0ABU1MPF2_9SPHN</name>
<accession>A0ABU1MPF2</accession>
<sequence>MPTILPGRRTAQTTTPLVVFLIGMRINRFRAVREWLPVSRAMGPMLAELSAAPDSGFLGYEPMLRGLRTIMLVQYWRDFDSLEAYARSRDRTHWPAWVAFNKAARHKRGGVGIFHETYAVPAGGSETIYVDMPAFGLGKAMGLVPATEGREAARERMKASGHQT</sequence>
<organism evidence="1 2">
    <name type="scientific">Novosphingobium capsulatum</name>
    <dbReference type="NCBI Taxonomy" id="13688"/>
    <lineage>
        <taxon>Bacteria</taxon>
        <taxon>Pseudomonadati</taxon>
        <taxon>Pseudomonadota</taxon>
        <taxon>Alphaproteobacteria</taxon>
        <taxon>Sphingomonadales</taxon>
        <taxon>Sphingomonadaceae</taxon>
        <taxon>Novosphingobium</taxon>
    </lineage>
</organism>
<proteinExistence type="predicted"/>